<evidence type="ECO:0000313" key="1">
    <source>
        <dbReference type="EMBL" id="CUL03830.1"/>
    </source>
</evidence>
<proteinExistence type="predicted"/>
<name>A0A1J1J901_9CAUD</name>
<evidence type="ECO:0000313" key="2">
    <source>
        <dbReference type="Proteomes" id="UP000246416"/>
    </source>
</evidence>
<reference evidence="1 2" key="1">
    <citation type="journal article" date="2015" name="Genome Announc.">
        <title>Draft Genome Sequences of 14 Escherichia coli Phages Isolated from Cattle Slurry.</title>
        <authorList>
            <person name="Smith R."/>
            <person name="O'Hara M."/>
            <person name="Hobman J.L."/>
            <person name="Millard A.D."/>
        </authorList>
    </citation>
    <scope>NUCLEOTIDE SEQUENCE [LARGE SCALE GENOMIC DNA]</scope>
</reference>
<sequence>MIKKVEKIFSGSVNLNFMEDDLTFKNYLALYCCIKPVKVHGNKKVLASSTKACSALKIREHQKKERKKVRLVNAKTGEIKEMAIDEAENFLNVKDLYPVIRRGRPTRTGWYVKDVSNEERY</sequence>
<organism evidence="1 2">
    <name type="scientific">Clostridium phage slur17</name>
    <dbReference type="NCBI Taxonomy" id="1720506"/>
    <lineage>
        <taxon>Viruses</taxon>
        <taxon>Duplodnaviria</taxon>
        <taxon>Heunggongvirae</taxon>
        <taxon>Uroviricota</taxon>
        <taxon>Caudoviricetes</taxon>
        <taxon>Leicestervirus</taxon>
        <taxon>Leicestervirus CD382</taxon>
    </lineage>
</organism>
<dbReference type="EMBL" id="LN881738">
    <property type="protein sequence ID" value="CUL03830.1"/>
    <property type="molecule type" value="Genomic_DNA"/>
</dbReference>
<protein>
    <submittedName>
        <fullName evidence="1">Uncharacterized protein</fullName>
    </submittedName>
</protein>
<accession>A0A1J1J901</accession>
<dbReference type="Proteomes" id="UP000246416">
    <property type="component" value="Genome"/>
</dbReference>